<evidence type="ECO:0000256" key="1">
    <source>
        <dbReference type="SAM" id="MobiDB-lite"/>
    </source>
</evidence>
<organism evidence="2 3">
    <name type="scientific">Oryza sativa subsp. indica</name>
    <name type="common">Rice</name>
    <dbReference type="NCBI Taxonomy" id="39946"/>
    <lineage>
        <taxon>Eukaryota</taxon>
        <taxon>Viridiplantae</taxon>
        <taxon>Streptophyta</taxon>
        <taxon>Embryophyta</taxon>
        <taxon>Tracheophyta</taxon>
        <taxon>Spermatophyta</taxon>
        <taxon>Magnoliopsida</taxon>
        <taxon>Liliopsida</taxon>
        <taxon>Poales</taxon>
        <taxon>Poaceae</taxon>
        <taxon>BOP clade</taxon>
        <taxon>Oryzoideae</taxon>
        <taxon>Oryzeae</taxon>
        <taxon>Oryzinae</taxon>
        <taxon>Oryza</taxon>
        <taxon>Oryza sativa</taxon>
    </lineage>
</organism>
<feature type="region of interest" description="Disordered" evidence="1">
    <location>
        <begin position="1"/>
        <end position="98"/>
    </location>
</feature>
<dbReference type="EMBL" id="CM000127">
    <property type="protein sequence ID" value="EEC72475.1"/>
    <property type="molecule type" value="Genomic_DNA"/>
</dbReference>
<proteinExistence type="predicted"/>
<dbReference type="Gramene" id="BGIOSGA007141-TA">
    <property type="protein sequence ID" value="BGIOSGA007141-PA"/>
    <property type="gene ID" value="BGIOSGA007141"/>
</dbReference>
<sequence>MVRGGTKSASAAATTGARTATRPRRTPPRVRRPAAARRRRTGPASSTARSTGEQVPLSLRRPHLHPDHMRRRGRGGGGVEAPVPAAARRGAEEGVAAGGGRTRRRGLLLLLAVAIGGRSGVAPDARIWAVSSLRRLWRGRRSYDLVADEGCARLHRCSAETAALGDGARRRRTSSDLRDGDATAVAEEVEEAAVARWRRRRERVP</sequence>
<reference evidence="2 3" key="1">
    <citation type="journal article" date="2005" name="PLoS Biol.">
        <title>The genomes of Oryza sativa: a history of duplications.</title>
        <authorList>
            <person name="Yu J."/>
            <person name="Wang J."/>
            <person name="Lin W."/>
            <person name="Li S."/>
            <person name="Li H."/>
            <person name="Zhou J."/>
            <person name="Ni P."/>
            <person name="Dong W."/>
            <person name="Hu S."/>
            <person name="Zeng C."/>
            <person name="Zhang J."/>
            <person name="Zhang Y."/>
            <person name="Li R."/>
            <person name="Xu Z."/>
            <person name="Li S."/>
            <person name="Li X."/>
            <person name="Zheng H."/>
            <person name="Cong L."/>
            <person name="Lin L."/>
            <person name="Yin J."/>
            <person name="Geng J."/>
            <person name="Li G."/>
            <person name="Shi J."/>
            <person name="Liu J."/>
            <person name="Lv H."/>
            <person name="Li J."/>
            <person name="Wang J."/>
            <person name="Deng Y."/>
            <person name="Ran L."/>
            <person name="Shi X."/>
            <person name="Wang X."/>
            <person name="Wu Q."/>
            <person name="Li C."/>
            <person name="Ren X."/>
            <person name="Wang J."/>
            <person name="Wang X."/>
            <person name="Li D."/>
            <person name="Liu D."/>
            <person name="Zhang X."/>
            <person name="Ji Z."/>
            <person name="Zhao W."/>
            <person name="Sun Y."/>
            <person name="Zhang Z."/>
            <person name="Bao J."/>
            <person name="Han Y."/>
            <person name="Dong L."/>
            <person name="Ji J."/>
            <person name="Chen P."/>
            <person name="Wu S."/>
            <person name="Liu J."/>
            <person name="Xiao Y."/>
            <person name="Bu D."/>
            <person name="Tan J."/>
            <person name="Yang L."/>
            <person name="Ye C."/>
            <person name="Zhang J."/>
            <person name="Xu J."/>
            <person name="Zhou Y."/>
            <person name="Yu Y."/>
            <person name="Zhang B."/>
            <person name="Zhuang S."/>
            <person name="Wei H."/>
            <person name="Liu B."/>
            <person name="Lei M."/>
            <person name="Yu H."/>
            <person name="Li Y."/>
            <person name="Xu H."/>
            <person name="Wei S."/>
            <person name="He X."/>
            <person name="Fang L."/>
            <person name="Zhang Z."/>
            <person name="Zhang Y."/>
            <person name="Huang X."/>
            <person name="Su Z."/>
            <person name="Tong W."/>
            <person name="Li J."/>
            <person name="Tong Z."/>
            <person name="Li S."/>
            <person name="Ye J."/>
            <person name="Wang L."/>
            <person name="Fang L."/>
            <person name="Lei T."/>
            <person name="Chen C."/>
            <person name="Chen H."/>
            <person name="Xu Z."/>
            <person name="Li H."/>
            <person name="Huang H."/>
            <person name="Zhang F."/>
            <person name="Xu H."/>
            <person name="Li N."/>
            <person name="Zhao C."/>
            <person name="Li S."/>
            <person name="Dong L."/>
            <person name="Huang Y."/>
            <person name="Li L."/>
            <person name="Xi Y."/>
            <person name="Qi Q."/>
            <person name="Li W."/>
            <person name="Zhang B."/>
            <person name="Hu W."/>
            <person name="Zhang Y."/>
            <person name="Tian X."/>
            <person name="Jiao Y."/>
            <person name="Liang X."/>
            <person name="Jin J."/>
            <person name="Gao L."/>
            <person name="Zheng W."/>
            <person name="Hao B."/>
            <person name="Liu S."/>
            <person name="Wang W."/>
            <person name="Yuan L."/>
            <person name="Cao M."/>
            <person name="McDermott J."/>
            <person name="Samudrala R."/>
            <person name="Wang J."/>
            <person name="Wong G.K."/>
            <person name="Yang H."/>
        </authorList>
    </citation>
    <scope>NUCLEOTIDE SEQUENCE [LARGE SCALE GENOMIC DNA]</scope>
    <source>
        <strain evidence="3">cv. 93-11</strain>
    </source>
</reference>
<name>B8AHU6_ORYSI</name>
<dbReference type="AlphaFoldDB" id="B8AHU6"/>
<accession>B8AHU6</accession>
<gene>
    <name evidence="2" type="ORF">OsI_05835</name>
</gene>
<evidence type="ECO:0000313" key="2">
    <source>
        <dbReference type="EMBL" id="EEC72475.1"/>
    </source>
</evidence>
<dbReference type="Proteomes" id="UP000007015">
    <property type="component" value="Chromosome 2"/>
</dbReference>
<feature type="compositionally biased region" description="Low complexity" evidence="1">
    <location>
        <begin position="42"/>
        <end position="52"/>
    </location>
</feature>
<evidence type="ECO:0000313" key="3">
    <source>
        <dbReference type="Proteomes" id="UP000007015"/>
    </source>
</evidence>
<protein>
    <submittedName>
        <fullName evidence="2">Uncharacterized protein</fullName>
    </submittedName>
</protein>
<keyword evidence="3" id="KW-1185">Reference proteome</keyword>
<feature type="compositionally biased region" description="Basic residues" evidence="1">
    <location>
        <begin position="60"/>
        <end position="74"/>
    </location>
</feature>
<dbReference type="OMA" id="DHMRRRG"/>
<feature type="compositionally biased region" description="Basic residues" evidence="1">
    <location>
        <begin position="21"/>
        <end position="41"/>
    </location>
</feature>
<feature type="compositionally biased region" description="Low complexity" evidence="1">
    <location>
        <begin position="1"/>
        <end position="20"/>
    </location>
</feature>
<feature type="region of interest" description="Disordered" evidence="1">
    <location>
        <begin position="164"/>
        <end position="183"/>
    </location>
</feature>
<dbReference type="HOGENOM" id="CLU_1339445_0_0_1"/>